<dbReference type="InterPro" id="IPR036291">
    <property type="entry name" value="NAD(P)-bd_dom_sf"/>
</dbReference>
<evidence type="ECO:0000256" key="6">
    <source>
        <dbReference type="ARBA" id="ARBA00023002"/>
    </source>
</evidence>
<dbReference type="GeneID" id="36327792"/>
<comment type="subcellular location">
    <subcellularLocation>
        <location evidence="1">Peroxisome</location>
    </subcellularLocation>
</comment>
<dbReference type="PROSITE" id="PS00061">
    <property type="entry name" value="ADH_SHORT"/>
    <property type="match status" value="2"/>
</dbReference>
<keyword evidence="5" id="KW-0521">NADP</keyword>
<dbReference type="GO" id="GO:0004300">
    <property type="term" value="F:enoyl-CoA hydratase activity"/>
    <property type="evidence" value="ECO:0007669"/>
    <property type="project" value="UniProtKB-ARBA"/>
</dbReference>
<dbReference type="UniPathway" id="UPA00659"/>
<dbReference type="InterPro" id="IPR002539">
    <property type="entry name" value="MaoC-like_dom"/>
</dbReference>
<dbReference type="InterPro" id="IPR054357">
    <property type="entry name" value="MFE-2_N"/>
</dbReference>
<evidence type="ECO:0000256" key="7">
    <source>
        <dbReference type="ARBA" id="ARBA00023098"/>
    </source>
</evidence>
<dbReference type="FunFam" id="3.40.50.720:FF:000084">
    <property type="entry name" value="Short-chain dehydrogenase reductase"/>
    <property type="match status" value="2"/>
</dbReference>
<feature type="region of interest" description="Disordered" evidence="10">
    <location>
        <begin position="596"/>
        <end position="621"/>
    </location>
</feature>
<dbReference type="PANTHER" id="PTHR45024">
    <property type="entry name" value="DEHYDROGENASES, SHORT CHAIN"/>
    <property type="match status" value="1"/>
</dbReference>
<dbReference type="Gene3D" id="3.40.50.720">
    <property type="entry name" value="NAD(P)-binding Rossmann-like Domain"/>
    <property type="match status" value="2"/>
</dbReference>
<keyword evidence="4" id="KW-0276">Fatty acid metabolism</keyword>
<dbReference type="PRINTS" id="PR00080">
    <property type="entry name" value="SDRFAMILY"/>
</dbReference>
<comment type="pathway">
    <text evidence="2">Lipid metabolism; fatty acid beta-oxidation.</text>
</comment>
<feature type="compositionally biased region" description="Low complexity" evidence="10">
    <location>
        <begin position="606"/>
        <end position="616"/>
    </location>
</feature>
<evidence type="ECO:0000256" key="1">
    <source>
        <dbReference type="ARBA" id="ARBA00004275"/>
    </source>
</evidence>
<dbReference type="InterPro" id="IPR051687">
    <property type="entry name" value="Peroxisomal_Beta-Oxidation"/>
</dbReference>
<reference evidence="12 13" key="1">
    <citation type="submission" date="2017-04" db="EMBL/GenBank/DDBJ databases">
        <title>Genome Sequence of the Model Brown-Rot Fungus Postia placenta SB12.</title>
        <authorList>
            <consortium name="DOE Joint Genome Institute"/>
            <person name="Gaskell J."/>
            <person name="Kersten P."/>
            <person name="Larrondo L.F."/>
            <person name="Canessa P."/>
            <person name="Martinez D."/>
            <person name="Hibbett D."/>
            <person name="Schmoll M."/>
            <person name="Kubicek C.P."/>
            <person name="Martinez A.T."/>
            <person name="Yadav J."/>
            <person name="Master E."/>
            <person name="Magnuson J.K."/>
            <person name="James T."/>
            <person name="Yaver D."/>
            <person name="Berka R."/>
            <person name="Labutti K."/>
            <person name="Lipzen A."/>
            <person name="Aerts A."/>
            <person name="Barry K."/>
            <person name="Henrissat B."/>
            <person name="Blanchette R."/>
            <person name="Grigoriev I."/>
            <person name="Cullen D."/>
        </authorList>
    </citation>
    <scope>NUCLEOTIDE SEQUENCE [LARGE SCALE GENOMIC DNA]</scope>
    <source>
        <strain evidence="12 13">MAD-698-R-SB12</strain>
    </source>
</reference>
<dbReference type="InterPro" id="IPR020904">
    <property type="entry name" value="Sc_DH/Rdtase_CS"/>
</dbReference>
<dbReference type="AlphaFoldDB" id="A0A1X6MQW4"/>
<dbReference type="GO" id="GO:0005777">
    <property type="term" value="C:peroxisome"/>
    <property type="evidence" value="ECO:0007669"/>
    <property type="project" value="UniProtKB-SubCell"/>
</dbReference>
<evidence type="ECO:0000256" key="4">
    <source>
        <dbReference type="ARBA" id="ARBA00022832"/>
    </source>
</evidence>
<keyword evidence="8" id="KW-0576">Peroxisome</keyword>
<dbReference type="Proteomes" id="UP000194127">
    <property type="component" value="Unassembled WGS sequence"/>
</dbReference>
<gene>
    <name evidence="12" type="ORF">POSPLADRAFT_1075716</name>
</gene>
<dbReference type="SUPFAM" id="SSF54637">
    <property type="entry name" value="Thioesterase/thiol ester dehydrase-isomerase"/>
    <property type="match status" value="2"/>
</dbReference>
<protein>
    <recommendedName>
        <fullName evidence="11">Ketoreductase domain-containing protein</fullName>
    </recommendedName>
</protein>
<dbReference type="Pfam" id="PF22622">
    <property type="entry name" value="MFE-2_hydrat-2_N"/>
    <property type="match status" value="1"/>
</dbReference>
<dbReference type="OrthoDB" id="3592703at2759"/>
<feature type="region of interest" description="Disordered" evidence="10">
    <location>
        <begin position="770"/>
        <end position="792"/>
    </location>
</feature>
<evidence type="ECO:0000256" key="10">
    <source>
        <dbReference type="SAM" id="MobiDB-lite"/>
    </source>
</evidence>
<dbReference type="Pfam" id="PF00106">
    <property type="entry name" value="adh_short"/>
    <property type="match status" value="2"/>
</dbReference>
<dbReference type="InterPro" id="IPR057326">
    <property type="entry name" value="KR_dom"/>
</dbReference>
<dbReference type="EMBL" id="KZ110603">
    <property type="protein sequence ID" value="OSX58768.1"/>
    <property type="molecule type" value="Genomic_DNA"/>
</dbReference>
<evidence type="ECO:0000256" key="9">
    <source>
        <dbReference type="ARBA" id="ARBA00023239"/>
    </source>
</evidence>
<proteinExistence type="inferred from homology"/>
<sequence>MSQLSFAGHTVIITGAGGGLGKAYSLFYASRGANVVVNDVSQAASQKVVDEITKAGGKAVANTSSVADGAAVIKTALNAFGGVTILINNAGILRDKGFKNMTDQEWDQVQLVHLKGAFSCTKAVWPIFCKQGFGRVVNTASAAGLYGNFGQANYSAAKMGLVAFTKTLALEGARFGIKAVVIAPMAASAMTETIMPPEMLANLKPEFVAPFVASVTHPDGPDASGKIFEVGAGYVAEVRWERSKGAAFKTDASFTPSAVQEKWEQITDFEHAEHPQGLPDLDIPGIFAAGSKLSTNAQASSEIRFDGKTVIITGAGAGLGRAYALVFAKLGANVVVNDVNEKTAKSVVAEIAKAGGKAVASIASAEDGEGIVKAALDAFGGVHVLIANAGVIRPNAFAAMSEREWDEVTAVHLRATFKCAKAVWPIFQKQKFGRIVTMGSQAGIYGLSGLANYATAKAAVLSLTRTLAIEGRKYNILANTVAPTAGPLIGLAQYRFSASDHVDAIKEEYIAPLVGFLSSEANEDTTGGLFQVAAGWIAQLRWQRTGGYGFPVNKPLTPEAIISKWSLITDFNDGRATNPGSTQEAFMQIAENFGNEADDSAGGSGSNSSDASSPYADPEDSKLVAEAKTKVEEPLEYHYTDRDVILYNLGIGATEKELQWTFEGDDEFAAIPTFGVIPQFIASGGLSLDWLPNYNPAKLLHGEQYLSIKGPIPTSGHFVNEARLMEVLDKGKAAAVTSIVETKDKATGKVIFENQSTVFIRGAGGFGGKRVGKDRGAASAANTPPQRKPDAVVEEKTLPTQAALYRLSGDYNPLHILPEFAAIGGFDKPILHGLCSFGISGKHVVKTFGEFKDIKVRFVGVVYPGETLVTEMWREEDKVIFTTKVKERGTVVLAAAAATLVNAGAPKAKL</sequence>
<dbReference type="CDD" id="cd03448">
    <property type="entry name" value="HDE_HSD"/>
    <property type="match status" value="1"/>
</dbReference>
<evidence type="ECO:0000256" key="8">
    <source>
        <dbReference type="ARBA" id="ARBA00023140"/>
    </source>
</evidence>
<dbReference type="GO" id="GO:0006635">
    <property type="term" value="P:fatty acid beta-oxidation"/>
    <property type="evidence" value="ECO:0007669"/>
    <property type="project" value="UniProtKB-UniPathway"/>
</dbReference>
<dbReference type="GO" id="GO:0016491">
    <property type="term" value="F:oxidoreductase activity"/>
    <property type="evidence" value="ECO:0007669"/>
    <property type="project" value="UniProtKB-KW"/>
</dbReference>
<organism evidence="12 13">
    <name type="scientific">Postia placenta MAD-698-R-SB12</name>
    <dbReference type="NCBI Taxonomy" id="670580"/>
    <lineage>
        <taxon>Eukaryota</taxon>
        <taxon>Fungi</taxon>
        <taxon>Dikarya</taxon>
        <taxon>Basidiomycota</taxon>
        <taxon>Agaricomycotina</taxon>
        <taxon>Agaricomycetes</taxon>
        <taxon>Polyporales</taxon>
        <taxon>Adustoporiaceae</taxon>
        <taxon>Rhodonia</taxon>
    </lineage>
</organism>
<dbReference type="InterPro" id="IPR002347">
    <property type="entry name" value="SDR_fam"/>
</dbReference>
<evidence type="ECO:0000313" key="13">
    <source>
        <dbReference type="Proteomes" id="UP000194127"/>
    </source>
</evidence>
<evidence type="ECO:0000259" key="11">
    <source>
        <dbReference type="SMART" id="SM00822"/>
    </source>
</evidence>
<dbReference type="RefSeq" id="XP_024335562.1">
    <property type="nucleotide sequence ID" value="XM_024482843.1"/>
</dbReference>
<dbReference type="Gene3D" id="3.10.129.10">
    <property type="entry name" value="Hotdog Thioesterase"/>
    <property type="match status" value="1"/>
</dbReference>
<dbReference type="PANTHER" id="PTHR45024:SF2">
    <property type="entry name" value="SCP2 DOMAIN-CONTAINING PROTEIN"/>
    <property type="match status" value="1"/>
</dbReference>
<dbReference type="SMART" id="SM00822">
    <property type="entry name" value="PKS_KR"/>
    <property type="match status" value="1"/>
</dbReference>
<dbReference type="STRING" id="670580.A0A1X6MQW4"/>
<dbReference type="PRINTS" id="PR00081">
    <property type="entry name" value="GDHRDH"/>
</dbReference>
<feature type="domain" description="Ketoreductase" evidence="11">
    <location>
        <begin position="9"/>
        <end position="193"/>
    </location>
</feature>
<evidence type="ECO:0000256" key="5">
    <source>
        <dbReference type="ARBA" id="ARBA00022857"/>
    </source>
</evidence>
<dbReference type="Pfam" id="PF01575">
    <property type="entry name" value="MaoC_dehydratas"/>
    <property type="match status" value="1"/>
</dbReference>
<keyword evidence="9" id="KW-0456">Lyase</keyword>
<keyword evidence="13" id="KW-1185">Reference proteome</keyword>
<evidence type="ECO:0000256" key="2">
    <source>
        <dbReference type="ARBA" id="ARBA00005005"/>
    </source>
</evidence>
<evidence type="ECO:0000256" key="3">
    <source>
        <dbReference type="ARBA" id="ARBA00006484"/>
    </source>
</evidence>
<dbReference type="InterPro" id="IPR029069">
    <property type="entry name" value="HotDog_dom_sf"/>
</dbReference>
<accession>A0A1X6MQW4</accession>
<dbReference type="CDD" id="cd05353">
    <property type="entry name" value="hydroxyacyl-CoA-like_DH_SDR_c-like"/>
    <property type="match status" value="1"/>
</dbReference>
<keyword evidence="7" id="KW-0443">Lipid metabolism</keyword>
<keyword evidence="6" id="KW-0560">Oxidoreductase</keyword>
<evidence type="ECO:0000313" key="12">
    <source>
        <dbReference type="EMBL" id="OSX58768.1"/>
    </source>
</evidence>
<comment type="similarity">
    <text evidence="3">Belongs to the short-chain dehydrogenases/reductases (SDR) family.</text>
</comment>
<dbReference type="SUPFAM" id="SSF51735">
    <property type="entry name" value="NAD(P)-binding Rossmann-fold domains"/>
    <property type="match status" value="2"/>
</dbReference>
<name>A0A1X6MQW4_9APHY</name>